<dbReference type="CDD" id="cd06257">
    <property type="entry name" value="DnaJ"/>
    <property type="match status" value="1"/>
</dbReference>
<feature type="compositionally biased region" description="Basic and acidic residues" evidence="10">
    <location>
        <begin position="292"/>
        <end position="337"/>
    </location>
</feature>
<evidence type="ECO:0000313" key="16">
    <source>
        <dbReference type="RefSeq" id="XP_014670863.1"/>
    </source>
</evidence>
<name>A0ABM1EF92_PRICU</name>
<evidence type="ECO:0000259" key="13">
    <source>
        <dbReference type="PROSITE" id="PS51293"/>
    </source>
</evidence>
<dbReference type="Gene3D" id="1.10.10.60">
    <property type="entry name" value="Homeodomain-like"/>
    <property type="match status" value="2"/>
</dbReference>
<feature type="domain" description="Myb-like" evidence="12">
    <location>
        <begin position="564"/>
        <end position="618"/>
    </location>
</feature>
<dbReference type="Pfam" id="PF23082">
    <property type="entry name" value="Myb_DNA-binding_2"/>
    <property type="match status" value="1"/>
</dbReference>
<dbReference type="Proteomes" id="UP000695022">
    <property type="component" value="Unplaced"/>
</dbReference>
<accession>A0ABM1EF92</accession>
<evidence type="ECO:0000256" key="6">
    <source>
        <dbReference type="ARBA" id="ARBA00022853"/>
    </source>
</evidence>
<dbReference type="InterPro" id="IPR042569">
    <property type="entry name" value="RAC_head_sf"/>
</dbReference>
<evidence type="ECO:0000256" key="3">
    <source>
        <dbReference type="ARBA" id="ARBA00014469"/>
    </source>
</evidence>
<evidence type="ECO:0000256" key="5">
    <source>
        <dbReference type="ARBA" id="ARBA00022737"/>
    </source>
</evidence>
<dbReference type="PROSITE" id="PS50076">
    <property type="entry name" value="DNAJ_2"/>
    <property type="match status" value="1"/>
</dbReference>
<feature type="domain" description="SANT" evidence="13">
    <location>
        <begin position="567"/>
        <end position="622"/>
    </location>
</feature>
<dbReference type="Pfam" id="PF16717">
    <property type="entry name" value="RAC_head"/>
    <property type="match status" value="1"/>
</dbReference>
<dbReference type="PANTHER" id="PTHR43999">
    <property type="entry name" value="DNAJ HOMOLOG SUBFAMILY C MEMBER 2"/>
    <property type="match status" value="1"/>
</dbReference>
<evidence type="ECO:0000256" key="1">
    <source>
        <dbReference type="ARBA" id="ARBA00004123"/>
    </source>
</evidence>
<keyword evidence="7" id="KW-0010">Activator</keyword>
<sequence>MRMFGEEDEEGFCVCNKLSVPEPRQVEPVGRWYEAFCLRQRGRHHSHSRTSFHNSSGEHDGLEEVEDEDEDEDEVETGEEDADEVNYLKNLDPKLWKEQDHYRVLGLRETRYKASDSDIKKAYKRKVLLHHPDKRQAKRAVSEDDDYFTCITRAYEIVGNPVKRRAYDSVDPEFDSAIPSTNAHSRENFYETFDAVFFENSRWSVDQPVPQLGTNKSTFEEVDNFYSFWYDFDSWREFSYEDEDDKEKGENRDERRWIDKNNRVARKEKKKEEVARLRTLVDNAYACDPRIQRFKDEKKQEKEEQKRVRQEAARGKMEEEKRLREAEREEARRIKQQEDEEARAQAAVAKRQKDAQKKVLKKERKSLRSAVKDADYFVAADDDATRLANMEDVEMLCERLEMVELQALNETIAAGNAAAARDAFNEQVKKMRARIEKEKAELLAAERRDTKGGSTASTTRDKDWTEEEIQILIKAVNLFPAGTNQRWEVVANYINQHSTTNSDKNAKETLGMAKKLQKDDFVLKEDANKKAFEKFQQRSKAADTRTTPADESAPSARYETPAEMMGLNTSPWTTDEQKRLEQALKTYPSSTAERWDRIADAIPNRSKKDCIKRYKELAEMVKAKKAAQQAAAKSARS</sequence>
<dbReference type="PROSITE" id="PS51294">
    <property type="entry name" value="HTH_MYB"/>
    <property type="match status" value="1"/>
</dbReference>
<dbReference type="InterPro" id="IPR009057">
    <property type="entry name" value="Homeodomain-like_sf"/>
</dbReference>
<dbReference type="InterPro" id="IPR054076">
    <property type="entry name" value="ZUO1-like_ZHD"/>
</dbReference>
<reference evidence="16" key="1">
    <citation type="submission" date="2025-08" db="UniProtKB">
        <authorList>
            <consortium name="RefSeq"/>
        </authorList>
    </citation>
    <scope>IDENTIFICATION</scope>
</reference>
<evidence type="ECO:0000313" key="15">
    <source>
        <dbReference type="Proteomes" id="UP000695022"/>
    </source>
</evidence>
<feature type="compositionally biased region" description="Acidic residues" evidence="10">
    <location>
        <begin position="63"/>
        <end position="82"/>
    </location>
</feature>
<dbReference type="CDD" id="cd23953">
    <property type="entry name" value="zuotin_NTD"/>
    <property type="match status" value="1"/>
</dbReference>
<dbReference type="SUPFAM" id="SSF46689">
    <property type="entry name" value="Homeodomain-like"/>
    <property type="match status" value="2"/>
</dbReference>
<dbReference type="InterPro" id="IPR036869">
    <property type="entry name" value="J_dom_sf"/>
</dbReference>
<evidence type="ECO:0000259" key="14">
    <source>
        <dbReference type="PROSITE" id="PS51294"/>
    </source>
</evidence>
<feature type="domain" description="J" evidence="11">
    <location>
        <begin position="100"/>
        <end position="171"/>
    </location>
</feature>
<evidence type="ECO:0000259" key="12">
    <source>
        <dbReference type="PROSITE" id="PS50090"/>
    </source>
</evidence>
<dbReference type="PROSITE" id="PS51293">
    <property type="entry name" value="SANT"/>
    <property type="match status" value="1"/>
</dbReference>
<keyword evidence="15" id="KW-1185">Reference proteome</keyword>
<comment type="subcellular location">
    <subcellularLocation>
        <location evidence="2">Cytoplasm</location>
        <location evidence="2">Cytosol</location>
    </subcellularLocation>
    <subcellularLocation>
        <location evidence="1">Nucleus</location>
    </subcellularLocation>
</comment>
<feature type="region of interest" description="Disordered" evidence="10">
    <location>
        <begin position="292"/>
        <end position="364"/>
    </location>
</feature>
<dbReference type="InterPro" id="IPR001623">
    <property type="entry name" value="DnaJ_domain"/>
</dbReference>
<feature type="compositionally biased region" description="Basic and acidic residues" evidence="10">
    <location>
        <begin position="534"/>
        <end position="543"/>
    </location>
</feature>
<feature type="region of interest" description="Disordered" evidence="10">
    <location>
        <begin position="46"/>
        <end position="82"/>
    </location>
</feature>
<keyword evidence="5" id="KW-0677">Repeat</keyword>
<dbReference type="SMART" id="SM00717">
    <property type="entry name" value="SANT"/>
    <property type="match status" value="2"/>
</dbReference>
<dbReference type="Gene3D" id="1.10.8.840">
    <property type="entry name" value="Ribosome-associated complex head domain"/>
    <property type="match status" value="1"/>
</dbReference>
<dbReference type="SMART" id="SM00271">
    <property type="entry name" value="DnaJ"/>
    <property type="match status" value="1"/>
</dbReference>
<evidence type="ECO:0000259" key="11">
    <source>
        <dbReference type="PROSITE" id="PS50076"/>
    </source>
</evidence>
<dbReference type="SUPFAM" id="SSF46565">
    <property type="entry name" value="Chaperone J-domain"/>
    <property type="match status" value="1"/>
</dbReference>
<keyword evidence="9" id="KW-0175">Coiled coil</keyword>
<dbReference type="Pfam" id="PF00226">
    <property type="entry name" value="DnaJ"/>
    <property type="match status" value="1"/>
</dbReference>
<keyword evidence="4" id="KW-0963">Cytoplasm</keyword>
<dbReference type="CDD" id="cd00167">
    <property type="entry name" value="SANT"/>
    <property type="match status" value="2"/>
</dbReference>
<evidence type="ECO:0000256" key="2">
    <source>
        <dbReference type="ARBA" id="ARBA00004514"/>
    </source>
</evidence>
<dbReference type="GeneID" id="106811676"/>
<dbReference type="PROSITE" id="PS50090">
    <property type="entry name" value="MYB_LIKE"/>
    <property type="match status" value="1"/>
</dbReference>
<dbReference type="InterPro" id="IPR017930">
    <property type="entry name" value="Myb_dom"/>
</dbReference>
<feature type="region of interest" description="Disordered" evidence="10">
    <location>
        <begin position="534"/>
        <end position="557"/>
    </location>
</feature>
<keyword evidence="6" id="KW-0156">Chromatin regulator</keyword>
<evidence type="ECO:0000256" key="7">
    <source>
        <dbReference type="ARBA" id="ARBA00023159"/>
    </source>
</evidence>
<dbReference type="InterPro" id="IPR001005">
    <property type="entry name" value="SANT/Myb"/>
</dbReference>
<dbReference type="InterPro" id="IPR044634">
    <property type="entry name" value="Zuotin/DnaJC2"/>
</dbReference>
<feature type="coiled-coil region" evidence="9">
    <location>
        <begin position="421"/>
        <end position="448"/>
    </location>
</feature>
<evidence type="ECO:0000256" key="9">
    <source>
        <dbReference type="SAM" id="Coils"/>
    </source>
</evidence>
<evidence type="ECO:0000256" key="10">
    <source>
        <dbReference type="SAM" id="MobiDB-lite"/>
    </source>
</evidence>
<dbReference type="Pfam" id="PF00249">
    <property type="entry name" value="Myb_DNA-binding"/>
    <property type="match status" value="1"/>
</dbReference>
<dbReference type="PANTHER" id="PTHR43999:SF1">
    <property type="entry name" value="DNAJ HOMOLOG SUBFAMILY C MEMBER 2"/>
    <property type="match status" value="1"/>
</dbReference>
<dbReference type="RefSeq" id="XP_014670863.1">
    <property type="nucleotide sequence ID" value="XM_014815377.1"/>
</dbReference>
<dbReference type="InterPro" id="IPR017884">
    <property type="entry name" value="SANT_dom"/>
</dbReference>
<feature type="domain" description="HTH myb-type" evidence="14">
    <location>
        <begin position="564"/>
        <end position="622"/>
    </location>
</feature>
<keyword evidence="8" id="KW-0143">Chaperone</keyword>
<evidence type="ECO:0000256" key="4">
    <source>
        <dbReference type="ARBA" id="ARBA00022490"/>
    </source>
</evidence>
<dbReference type="Gene3D" id="1.10.287.110">
    <property type="entry name" value="DnaJ domain"/>
    <property type="match status" value="1"/>
</dbReference>
<evidence type="ECO:0000256" key="8">
    <source>
        <dbReference type="ARBA" id="ARBA00023186"/>
    </source>
</evidence>
<gene>
    <name evidence="16" type="primary">LOC106811676</name>
</gene>
<protein>
    <recommendedName>
        <fullName evidence="3">DnaJ homolog subfamily C member 2</fullName>
    </recommendedName>
</protein>
<dbReference type="Pfam" id="PF21884">
    <property type="entry name" value="ZUO1-like_ZHD"/>
    <property type="match status" value="1"/>
</dbReference>
<proteinExistence type="predicted"/>
<dbReference type="InterPro" id="IPR032003">
    <property type="entry name" value="RAC_head"/>
</dbReference>
<organism evidence="15 16">
    <name type="scientific">Priapulus caudatus</name>
    <name type="common">Priapulid worm</name>
    <dbReference type="NCBI Taxonomy" id="37621"/>
    <lineage>
        <taxon>Eukaryota</taxon>
        <taxon>Metazoa</taxon>
        <taxon>Ecdysozoa</taxon>
        <taxon>Scalidophora</taxon>
        <taxon>Priapulida</taxon>
        <taxon>Priapulimorpha</taxon>
        <taxon>Priapulimorphida</taxon>
        <taxon>Priapulidae</taxon>
        <taxon>Priapulus</taxon>
    </lineage>
</organism>